<evidence type="ECO:0000313" key="1">
    <source>
        <dbReference type="EMBL" id="SDK62178.1"/>
    </source>
</evidence>
<keyword evidence="2" id="KW-1185">Reference proteome</keyword>
<proteinExistence type="predicted"/>
<dbReference type="EMBL" id="FNEK01000047">
    <property type="protein sequence ID" value="SDK62178.1"/>
    <property type="molecule type" value="Genomic_DNA"/>
</dbReference>
<dbReference type="STRING" id="571298.SAMN04488026_10479"/>
<evidence type="ECO:0008006" key="3">
    <source>
        <dbReference type="Google" id="ProtNLM"/>
    </source>
</evidence>
<organism evidence="1 2">
    <name type="scientific">Aliiruegeria lutimaris</name>
    <dbReference type="NCBI Taxonomy" id="571298"/>
    <lineage>
        <taxon>Bacteria</taxon>
        <taxon>Pseudomonadati</taxon>
        <taxon>Pseudomonadota</taxon>
        <taxon>Alphaproteobacteria</taxon>
        <taxon>Rhodobacterales</taxon>
        <taxon>Roseobacteraceae</taxon>
        <taxon>Aliiruegeria</taxon>
    </lineage>
</organism>
<gene>
    <name evidence="1" type="ORF">SAMN04488026_10479</name>
</gene>
<dbReference type="Gene3D" id="3.90.550.10">
    <property type="entry name" value="Spore Coat Polysaccharide Biosynthesis Protein SpsA, Chain A"/>
    <property type="match status" value="1"/>
</dbReference>
<dbReference type="Proteomes" id="UP000199382">
    <property type="component" value="Unassembled WGS sequence"/>
</dbReference>
<reference evidence="1 2" key="1">
    <citation type="submission" date="2016-10" db="EMBL/GenBank/DDBJ databases">
        <authorList>
            <person name="de Groot N.N."/>
        </authorList>
    </citation>
    <scope>NUCLEOTIDE SEQUENCE [LARGE SCALE GENOMIC DNA]</scope>
    <source>
        <strain evidence="1 2">DSM 25294</strain>
    </source>
</reference>
<evidence type="ECO:0000313" key="2">
    <source>
        <dbReference type="Proteomes" id="UP000199382"/>
    </source>
</evidence>
<sequence length="245" mass="27544">MSEGTPVRLAVPFINEEMVERFFLRNPHLQGADITPLDNRERGVGLPVLYNEFIAANLERDAWLFFLHEDFEFLGPLPELSGLRTEAVYGTFGARLEGRKPCMYGRHTCSNKDGSNARKTGIEIAAPTWVDTLDCQSILLHSAMLRAHPGLRFDEGLSFDLYAEEFCLNAQENHGLSVMVLPARFQHYSYGRIIERYREGLAHLAERYPDSAVPGTCTFIGGRAAELEAGFTYDNKALQAEAARR</sequence>
<dbReference type="InterPro" id="IPR029044">
    <property type="entry name" value="Nucleotide-diphossugar_trans"/>
</dbReference>
<name>A0A1G9DE63_9RHOB</name>
<accession>A0A1G9DE63</accession>
<dbReference type="AlphaFoldDB" id="A0A1G9DE63"/>
<protein>
    <recommendedName>
        <fullName evidence="3">Glycosyltransferase like family protein</fullName>
    </recommendedName>
</protein>